<evidence type="ECO:0000256" key="5">
    <source>
        <dbReference type="ARBA" id="ARBA00022741"/>
    </source>
</evidence>
<dbReference type="GO" id="GO:0005829">
    <property type="term" value="C:cytosol"/>
    <property type="evidence" value="ECO:0007669"/>
    <property type="project" value="TreeGrafter"/>
</dbReference>
<gene>
    <name evidence="10" type="ORF">AMAG_10135</name>
</gene>
<dbReference type="PANTHER" id="PTHR23117:SF13">
    <property type="entry name" value="GUANYLATE KINASE"/>
    <property type="match status" value="1"/>
</dbReference>
<keyword evidence="6 10" id="KW-0418">Kinase</keyword>
<dbReference type="NCBIfam" id="TIGR03263">
    <property type="entry name" value="guanyl_kin"/>
    <property type="match status" value="1"/>
</dbReference>
<evidence type="ECO:0000256" key="7">
    <source>
        <dbReference type="ARBA" id="ARBA00022840"/>
    </source>
</evidence>
<evidence type="ECO:0000256" key="2">
    <source>
        <dbReference type="ARBA" id="ARBA00012961"/>
    </source>
</evidence>
<dbReference type="GO" id="GO:0005524">
    <property type="term" value="F:ATP binding"/>
    <property type="evidence" value="ECO:0007669"/>
    <property type="project" value="UniProtKB-KW"/>
</dbReference>
<keyword evidence="4" id="KW-0808">Transferase</keyword>
<dbReference type="EMBL" id="GG745345">
    <property type="protein sequence ID" value="KNE64793.1"/>
    <property type="molecule type" value="Genomic_DNA"/>
</dbReference>
<reference evidence="10 11" key="1">
    <citation type="submission" date="2009-11" db="EMBL/GenBank/DDBJ databases">
        <title>Annotation of Allomyces macrogynus ATCC 38327.</title>
        <authorList>
            <consortium name="The Broad Institute Genome Sequencing Platform"/>
            <person name="Russ C."/>
            <person name="Cuomo C."/>
            <person name="Burger G."/>
            <person name="Gray M.W."/>
            <person name="Holland P.W.H."/>
            <person name="King N."/>
            <person name="Lang F.B.F."/>
            <person name="Roger A.J."/>
            <person name="Ruiz-Trillo I."/>
            <person name="Young S.K."/>
            <person name="Zeng Q."/>
            <person name="Gargeya S."/>
            <person name="Fitzgerald M."/>
            <person name="Haas B."/>
            <person name="Abouelleil A."/>
            <person name="Alvarado L."/>
            <person name="Arachchi H.M."/>
            <person name="Berlin A."/>
            <person name="Chapman S.B."/>
            <person name="Gearin G."/>
            <person name="Goldberg J."/>
            <person name="Griggs A."/>
            <person name="Gujja S."/>
            <person name="Hansen M."/>
            <person name="Heiman D."/>
            <person name="Howarth C."/>
            <person name="Larimer J."/>
            <person name="Lui A."/>
            <person name="MacDonald P.J.P."/>
            <person name="McCowen C."/>
            <person name="Montmayeur A."/>
            <person name="Murphy C."/>
            <person name="Neiman D."/>
            <person name="Pearson M."/>
            <person name="Priest M."/>
            <person name="Roberts A."/>
            <person name="Saif S."/>
            <person name="Shea T."/>
            <person name="Sisk P."/>
            <person name="Stolte C."/>
            <person name="Sykes S."/>
            <person name="Wortman J."/>
            <person name="Nusbaum C."/>
            <person name="Birren B."/>
        </authorList>
    </citation>
    <scope>NUCLEOTIDE SEQUENCE [LARGE SCALE GENOMIC DNA]</scope>
    <source>
        <strain evidence="10 11">ATCC 38327</strain>
    </source>
</reference>
<keyword evidence="11" id="KW-1185">Reference proteome</keyword>
<evidence type="ECO:0000256" key="1">
    <source>
        <dbReference type="ARBA" id="ARBA00005790"/>
    </source>
</evidence>
<dbReference type="Pfam" id="PF00625">
    <property type="entry name" value="Guanylate_kin"/>
    <property type="match status" value="1"/>
</dbReference>
<dbReference type="OMA" id="HAFSFAC"/>
<accession>A0A0L0SQH5</accession>
<evidence type="ECO:0000256" key="3">
    <source>
        <dbReference type="ARBA" id="ARBA00016296"/>
    </source>
</evidence>
<dbReference type="InterPro" id="IPR008145">
    <property type="entry name" value="GK/Ca_channel_bsu"/>
</dbReference>
<evidence type="ECO:0000256" key="6">
    <source>
        <dbReference type="ARBA" id="ARBA00022777"/>
    </source>
</evidence>
<dbReference type="SUPFAM" id="SSF52540">
    <property type="entry name" value="P-loop containing nucleoside triphosphate hydrolases"/>
    <property type="match status" value="1"/>
</dbReference>
<feature type="domain" description="Guanylate kinase-like" evidence="9">
    <location>
        <begin position="62"/>
        <end position="243"/>
    </location>
</feature>
<evidence type="ECO:0000313" key="11">
    <source>
        <dbReference type="Proteomes" id="UP000054350"/>
    </source>
</evidence>
<dbReference type="PROSITE" id="PS50052">
    <property type="entry name" value="GUANYLATE_KINASE_2"/>
    <property type="match status" value="1"/>
</dbReference>
<dbReference type="eggNOG" id="KOG0707">
    <property type="taxonomic scope" value="Eukaryota"/>
</dbReference>
<dbReference type="SMART" id="SM00072">
    <property type="entry name" value="GuKc"/>
    <property type="match status" value="1"/>
</dbReference>
<comment type="similarity">
    <text evidence="1">Belongs to the guanylate kinase family.</text>
</comment>
<protein>
    <recommendedName>
        <fullName evidence="3">Guanylate kinase</fullName>
        <ecNumber evidence="2">2.7.4.8</ecNumber>
    </recommendedName>
    <alternativeName>
        <fullName evidence="8">GMP kinase</fullName>
    </alternativeName>
</protein>
<dbReference type="CDD" id="cd00071">
    <property type="entry name" value="GMPK"/>
    <property type="match status" value="1"/>
</dbReference>
<keyword evidence="7" id="KW-0067">ATP-binding</keyword>
<organism evidence="10 11">
    <name type="scientific">Allomyces macrogynus (strain ATCC 38327)</name>
    <name type="common">Allomyces javanicus var. macrogynus</name>
    <dbReference type="NCBI Taxonomy" id="578462"/>
    <lineage>
        <taxon>Eukaryota</taxon>
        <taxon>Fungi</taxon>
        <taxon>Fungi incertae sedis</taxon>
        <taxon>Blastocladiomycota</taxon>
        <taxon>Blastocladiomycetes</taxon>
        <taxon>Blastocladiales</taxon>
        <taxon>Blastocladiaceae</taxon>
        <taxon>Allomyces</taxon>
    </lineage>
</organism>
<dbReference type="FunFam" id="3.40.50.300:FF:000776">
    <property type="entry name" value="Guanylate kinase 2"/>
    <property type="match status" value="1"/>
</dbReference>
<dbReference type="EC" id="2.7.4.8" evidence="2"/>
<dbReference type="OrthoDB" id="6334211at2759"/>
<dbReference type="PROSITE" id="PS00856">
    <property type="entry name" value="GUANYLATE_KINASE_1"/>
    <property type="match status" value="1"/>
</dbReference>
<dbReference type="PANTHER" id="PTHR23117">
    <property type="entry name" value="GUANYLATE KINASE-RELATED"/>
    <property type="match status" value="1"/>
</dbReference>
<proteinExistence type="inferred from homology"/>
<dbReference type="InterPro" id="IPR027417">
    <property type="entry name" value="P-loop_NTPase"/>
</dbReference>
<evidence type="ECO:0000256" key="8">
    <source>
        <dbReference type="ARBA" id="ARBA00030128"/>
    </source>
</evidence>
<dbReference type="Gene3D" id="3.40.50.300">
    <property type="entry name" value="P-loop containing nucleotide triphosphate hydrolases"/>
    <property type="match status" value="1"/>
</dbReference>
<dbReference type="Proteomes" id="UP000054350">
    <property type="component" value="Unassembled WGS sequence"/>
</dbReference>
<evidence type="ECO:0000259" key="9">
    <source>
        <dbReference type="PROSITE" id="PS50052"/>
    </source>
</evidence>
<evidence type="ECO:0000256" key="4">
    <source>
        <dbReference type="ARBA" id="ARBA00022679"/>
    </source>
</evidence>
<sequence>MLSSLASRAPRPLAALAPQVLPLAAATPALRPVLPIRADPLRAPSASMSTVTPPTAIVKDNTRPLVLSGPSGAGKSTLLTRLFKEYPGVFGFSVSHTTRKPRDGEVDGVSYYFTTRDKFQDLIAQHAFIEWAEYSKNLYGSSVQAVKQVVEQGKICILDIDMQGVKIVKNTNLNARYVFVQPPSLDVLEARLKGRGTESAETLADRLAAAKAELEYAATGAHDYVIINNNIDEAYDKLTAWIKEHYQV</sequence>
<dbReference type="InterPro" id="IPR008144">
    <property type="entry name" value="Guanylate_kin-like_dom"/>
</dbReference>
<dbReference type="GO" id="GO:0004385">
    <property type="term" value="F:GMP kinase activity"/>
    <property type="evidence" value="ECO:0007669"/>
    <property type="project" value="UniProtKB-EC"/>
</dbReference>
<evidence type="ECO:0000313" key="10">
    <source>
        <dbReference type="EMBL" id="KNE64793.1"/>
    </source>
</evidence>
<dbReference type="AlphaFoldDB" id="A0A0L0SQH5"/>
<dbReference type="InterPro" id="IPR020590">
    <property type="entry name" value="Guanylate_kinase_CS"/>
</dbReference>
<dbReference type="InterPro" id="IPR017665">
    <property type="entry name" value="Guanylate_kinase"/>
</dbReference>
<dbReference type="VEuPathDB" id="FungiDB:AMAG_10135"/>
<dbReference type="STRING" id="578462.A0A0L0SQH5"/>
<name>A0A0L0SQH5_ALLM3</name>
<keyword evidence="5" id="KW-0547">Nucleotide-binding</keyword>
<reference evidence="11" key="2">
    <citation type="submission" date="2009-11" db="EMBL/GenBank/DDBJ databases">
        <title>The Genome Sequence of Allomyces macrogynus strain ATCC 38327.</title>
        <authorList>
            <consortium name="The Broad Institute Genome Sequencing Platform"/>
            <person name="Russ C."/>
            <person name="Cuomo C."/>
            <person name="Shea T."/>
            <person name="Young S.K."/>
            <person name="Zeng Q."/>
            <person name="Koehrsen M."/>
            <person name="Haas B."/>
            <person name="Borodovsky M."/>
            <person name="Guigo R."/>
            <person name="Alvarado L."/>
            <person name="Berlin A."/>
            <person name="Borenstein D."/>
            <person name="Chen Z."/>
            <person name="Engels R."/>
            <person name="Freedman E."/>
            <person name="Gellesch M."/>
            <person name="Goldberg J."/>
            <person name="Griggs A."/>
            <person name="Gujja S."/>
            <person name="Heiman D."/>
            <person name="Hepburn T."/>
            <person name="Howarth C."/>
            <person name="Jen D."/>
            <person name="Larson L."/>
            <person name="Lewis B."/>
            <person name="Mehta T."/>
            <person name="Park D."/>
            <person name="Pearson M."/>
            <person name="Roberts A."/>
            <person name="Saif S."/>
            <person name="Shenoy N."/>
            <person name="Sisk P."/>
            <person name="Stolte C."/>
            <person name="Sykes S."/>
            <person name="Walk T."/>
            <person name="White J."/>
            <person name="Yandava C."/>
            <person name="Burger G."/>
            <person name="Gray M.W."/>
            <person name="Holland P.W.H."/>
            <person name="King N."/>
            <person name="Lang F.B.F."/>
            <person name="Roger A.J."/>
            <person name="Ruiz-Trillo I."/>
            <person name="Lander E."/>
            <person name="Nusbaum C."/>
        </authorList>
    </citation>
    <scope>NUCLEOTIDE SEQUENCE [LARGE SCALE GENOMIC DNA]</scope>
    <source>
        <strain evidence="11">ATCC 38327</strain>
    </source>
</reference>
<dbReference type="HAMAP" id="MF_00328">
    <property type="entry name" value="Guanylate_kinase"/>
    <property type="match status" value="1"/>
</dbReference>